<proteinExistence type="predicted"/>
<keyword evidence="3" id="KW-1185">Reference proteome</keyword>
<evidence type="ECO:0000259" key="1">
    <source>
        <dbReference type="Pfam" id="PF01636"/>
    </source>
</evidence>
<dbReference type="InterPro" id="IPR051678">
    <property type="entry name" value="AGP_Transferase"/>
</dbReference>
<dbReference type="InterPro" id="IPR011009">
    <property type="entry name" value="Kinase-like_dom_sf"/>
</dbReference>
<dbReference type="Proteomes" id="UP001303889">
    <property type="component" value="Unassembled WGS sequence"/>
</dbReference>
<dbReference type="PANTHER" id="PTHR21310:SF58">
    <property type="entry name" value="AMINOGLYCOSIDE PHOSPHOTRANSFERASE DOMAIN-CONTAINING PROTEIN"/>
    <property type="match status" value="1"/>
</dbReference>
<reference evidence="2" key="2">
    <citation type="submission" date="2023-05" db="EMBL/GenBank/DDBJ databases">
        <authorList>
            <consortium name="Lawrence Berkeley National Laboratory"/>
            <person name="Steindorff A."/>
            <person name="Hensen N."/>
            <person name="Bonometti L."/>
            <person name="Westerberg I."/>
            <person name="Brannstrom I.O."/>
            <person name="Guillou S."/>
            <person name="Cros-Aarteil S."/>
            <person name="Calhoun S."/>
            <person name="Haridas S."/>
            <person name="Kuo A."/>
            <person name="Mondo S."/>
            <person name="Pangilinan J."/>
            <person name="Riley R."/>
            <person name="Labutti K."/>
            <person name="Andreopoulos B."/>
            <person name="Lipzen A."/>
            <person name="Chen C."/>
            <person name="Yanf M."/>
            <person name="Daum C."/>
            <person name="Ng V."/>
            <person name="Clum A."/>
            <person name="Ohm R."/>
            <person name="Martin F."/>
            <person name="Silar P."/>
            <person name="Natvig D."/>
            <person name="Lalanne C."/>
            <person name="Gautier V."/>
            <person name="Ament-Velasquez S.L."/>
            <person name="Kruys A."/>
            <person name="Hutchinson M.I."/>
            <person name="Powell A.J."/>
            <person name="Barry K."/>
            <person name="Miller A.N."/>
            <person name="Grigoriev I.V."/>
            <person name="Debuchy R."/>
            <person name="Gladieux P."/>
            <person name="Thoren M.H."/>
            <person name="Johannesson H."/>
        </authorList>
    </citation>
    <scope>NUCLEOTIDE SEQUENCE</scope>
    <source>
        <strain evidence="2">CBS 103.79</strain>
    </source>
</reference>
<dbReference type="PANTHER" id="PTHR21310">
    <property type="entry name" value="AMINOGLYCOSIDE PHOSPHOTRANSFERASE-RELATED-RELATED"/>
    <property type="match status" value="1"/>
</dbReference>
<dbReference type="SUPFAM" id="SSF56112">
    <property type="entry name" value="Protein kinase-like (PK-like)"/>
    <property type="match status" value="1"/>
</dbReference>
<evidence type="ECO:0000313" key="3">
    <source>
        <dbReference type="Proteomes" id="UP001303889"/>
    </source>
</evidence>
<gene>
    <name evidence="2" type="ORF">C8A05DRAFT_35258</name>
</gene>
<reference evidence="2" key="1">
    <citation type="journal article" date="2023" name="Mol. Phylogenet. Evol.">
        <title>Genome-scale phylogeny and comparative genomics of the fungal order Sordariales.</title>
        <authorList>
            <person name="Hensen N."/>
            <person name="Bonometti L."/>
            <person name="Westerberg I."/>
            <person name="Brannstrom I.O."/>
            <person name="Guillou S."/>
            <person name="Cros-Aarteil S."/>
            <person name="Calhoun S."/>
            <person name="Haridas S."/>
            <person name="Kuo A."/>
            <person name="Mondo S."/>
            <person name="Pangilinan J."/>
            <person name="Riley R."/>
            <person name="LaButti K."/>
            <person name="Andreopoulos B."/>
            <person name="Lipzen A."/>
            <person name="Chen C."/>
            <person name="Yan M."/>
            <person name="Daum C."/>
            <person name="Ng V."/>
            <person name="Clum A."/>
            <person name="Steindorff A."/>
            <person name="Ohm R.A."/>
            <person name="Martin F."/>
            <person name="Silar P."/>
            <person name="Natvig D.O."/>
            <person name="Lalanne C."/>
            <person name="Gautier V."/>
            <person name="Ament-Velasquez S.L."/>
            <person name="Kruys A."/>
            <person name="Hutchinson M.I."/>
            <person name="Powell A.J."/>
            <person name="Barry K."/>
            <person name="Miller A.N."/>
            <person name="Grigoriev I.V."/>
            <person name="Debuchy R."/>
            <person name="Gladieux P."/>
            <person name="Hiltunen Thoren M."/>
            <person name="Johannesson H."/>
        </authorList>
    </citation>
    <scope>NUCLEOTIDE SEQUENCE</scope>
    <source>
        <strain evidence="2">CBS 103.79</strain>
    </source>
</reference>
<protein>
    <recommendedName>
        <fullName evidence="1">Aminoglycoside phosphotransferase domain-containing protein</fullName>
    </recommendedName>
</protein>
<name>A0AAN6MJ13_9PEZI</name>
<dbReference type="InterPro" id="IPR002575">
    <property type="entry name" value="Aminoglycoside_PTrfase"/>
</dbReference>
<dbReference type="Pfam" id="PF01636">
    <property type="entry name" value="APH"/>
    <property type="match status" value="1"/>
</dbReference>
<feature type="domain" description="Aminoglycoside phosphotransferase" evidence="1">
    <location>
        <begin position="189"/>
        <end position="222"/>
    </location>
</feature>
<dbReference type="Gene3D" id="3.90.1200.10">
    <property type="match status" value="1"/>
</dbReference>
<comment type="caution">
    <text evidence="2">The sequence shown here is derived from an EMBL/GenBank/DDBJ whole genome shotgun (WGS) entry which is preliminary data.</text>
</comment>
<dbReference type="AlphaFoldDB" id="A0AAN6MJ13"/>
<dbReference type="EMBL" id="MU855611">
    <property type="protein sequence ID" value="KAK3901076.1"/>
    <property type="molecule type" value="Genomic_DNA"/>
</dbReference>
<sequence length="224" mass="24309">MEHATAGPQPAEPKPAEPEAAEPLHIAAITFVKSSRLDNIVELPFGKILKLHAPANEIAAMEFVQANTTIPVPKNRCQSSIMLLTYAEQPTHLQFPVLDIYERQPDGSGHILMTRIPSTSLDHALPSMTPTQIQSVASEPAGSVSPAPLIGGTTLGPGYDHRLGSHPWGPFPTLSSFHTFKARGGYTVRYTHADLNPRNIVVDAKAGKITGIVDWEFGGWYPEY</sequence>
<accession>A0AAN6MJ13</accession>
<organism evidence="2 3">
    <name type="scientific">Staphylotrichum tortipilum</name>
    <dbReference type="NCBI Taxonomy" id="2831512"/>
    <lineage>
        <taxon>Eukaryota</taxon>
        <taxon>Fungi</taxon>
        <taxon>Dikarya</taxon>
        <taxon>Ascomycota</taxon>
        <taxon>Pezizomycotina</taxon>
        <taxon>Sordariomycetes</taxon>
        <taxon>Sordariomycetidae</taxon>
        <taxon>Sordariales</taxon>
        <taxon>Chaetomiaceae</taxon>
        <taxon>Staphylotrichum</taxon>
    </lineage>
</organism>
<evidence type="ECO:0000313" key="2">
    <source>
        <dbReference type="EMBL" id="KAK3901076.1"/>
    </source>
</evidence>